<feature type="compositionally biased region" description="Polar residues" evidence="2">
    <location>
        <begin position="382"/>
        <end position="398"/>
    </location>
</feature>
<dbReference type="Gene3D" id="4.10.60.10">
    <property type="entry name" value="Zinc finger, CCHC-type"/>
    <property type="match status" value="2"/>
</dbReference>
<proteinExistence type="predicted"/>
<evidence type="ECO:0000259" key="3">
    <source>
        <dbReference type="PROSITE" id="PS50158"/>
    </source>
</evidence>
<keyword evidence="4" id="KW-0548">Nucleotidyltransferase</keyword>
<feature type="compositionally biased region" description="Basic and acidic residues" evidence="2">
    <location>
        <begin position="313"/>
        <end position="340"/>
    </location>
</feature>
<feature type="compositionally biased region" description="Polar residues" evidence="2">
    <location>
        <begin position="299"/>
        <end position="312"/>
    </location>
</feature>
<feature type="compositionally biased region" description="Pro residues" evidence="2">
    <location>
        <begin position="163"/>
        <end position="176"/>
    </location>
</feature>
<dbReference type="InterPro" id="IPR001969">
    <property type="entry name" value="Aspartic_peptidase_AS"/>
</dbReference>
<reference evidence="4" key="1">
    <citation type="journal article" date="2022" name="Int. J. Mol. Sci.">
        <title>Draft Genome of Tanacetum Coccineum: Genomic Comparison of Closely Related Tanacetum-Family Plants.</title>
        <authorList>
            <person name="Yamashiro T."/>
            <person name="Shiraishi A."/>
            <person name="Nakayama K."/>
            <person name="Satake H."/>
        </authorList>
    </citation>
    <scope>NUCLEOTIDE SEQUENCE</scope>
</reference>
<dbReference type="SUPFAM" id="SSF57756">
    <property type="entry name" value="Retrovirus zinc finger-like domains"/>
    <property type="match status" value="1"/>
</dbReference>
<protein>
    <submittedName>
        <fullName evidence="4">Reverse transcriptase domain-containing protein</fullName>
    </submittedName>
</protein>
<comment type="caution">
    <text evidence="4">The sequence shown here is derived from an EMBL/GenBank/DDBJ whole genome shotgun (WGS) entry which is preliminary data.</text>
</comment>
<organism evidence="4 5">
    <name type="scientific">Tanacetum coccineum</name>
    <dbReference type="NCBI Taxonomy" id="301880"/>
    <lineage>
        <taxon>Eukaryota</taxon>
        <taxon>Viridiplantae</taxon>
        <taxon>Streptophyta</taxon>
        <taxon>Embryophyta</taxon>
        <taxon>Tracheophyta</taxon>
        <taxon>Spermatophyta</taxon>
        <taxon>Magnoliopsida</taxon>
        <taxon>eudicotyledons</taxon>
        <taxon>Gunneridae</taxon>
        <taxon>Pentapetalae</taxon>
        <taxon>asterids</taxon>
        <taxon>campanulids</taxon>
        <taxon>Asterales</taxon>
        <taxon>Asteraceae</taxon>
        <taxon>Asteroideae</taxon>
        <taxon>Anthemideae</taxon>
        <taxon>Anthemidinae</taxon>
        <taxon>Tanacetum</taxon>
    </lineage>
</organism>
<dbReference type="InterPro" id="IPR032567">
    <property type="entry name" value="RTL1-rel"/>
</dbReference>
<keyword evidence="1" id="KW-0862">Zinc</keyword>
<dbReference type="PANTHER" id="PTHR15503">
    <property type="entry name" value="LDOC1 RELATED"/>
    <property type="match status" value="1"/>
</dbReference>
<gene>
    <name evidence="4" type="ORF">Tco_1070702</name>
</gene>
<keyword evidence="5" id="KW-1185">Reference proteome</keyword>
<feature type="compositionally biased region" description="Pro residues" evidence="2">
    <location>
        <begin position="39"/>
        <end position="57"/>
    </location>
</feature>
<accession>A0ABQ5HM71</accession>
<dbReference type="InterPro" id="IPR001878">
    <property type="entry name" value="Znf_CCHC"/>
</dbReference>
<feature type="domain" description="CCHC-type" evidence="3">
    <location>
        <begin position="735"/>
        <end position="750"/>
    </location>
</feature>
<dbReference type="Pfam" id="PF08284">
    <property type="entry name" value="RVP_2"/>
    <property type="match status" value="1"/>
</dbReference>
<feature type="region of interest" description="Disordered" evidence="2">
    <location>
        <begin position="626"/>
        <end position="666"/>
    </location>
</feature>
<dbReference type="EMBL" id="BQNB010019782">
    <property type="protein sequence ID" value="GJT88985.1"/>
    <property type="molecule type" value="Genomic_DNA"/>
</dbReference>
<dbReference type="Proteomes" id="UP001151760">
    <property type="component" value="Unassembled WGS sequence"/>
</dbReference>
<feature type="compositionally biased region" description="Basic and acidic residues" evidence="2">
    <location>
        <begin position="626"/>
        <end position="635"/>
    </location>
</feature>
<feature type="compositionally biased region" description="Low complexity" evidence="2">
    <location>
        <begin position="123"/>
        <end position="134"/>
    </location>
</feature>
<sequence length="836" mass="92254">MSDSEHSTVTYTSVSEDDLDMGSPGVESTFRCLLIFEVPPSPDYIPGPEGPPSPDYVPGPEEPEQAPPSPIYIPFVPEPVYPEFLPVDDEPEEDLEENDEEDPEEDPADYPEADRGDDDDAHLAPADPAAAPAPFLSEEVAERVLALPTPPPSPLSPYSSPLPQIPSPPLPIPSPISPTYVEGSLGSRAAGIRQRDALPSPIHETEMPEMCLPLRKRPCRTTPGPGYEVGESSTAGAARQVGPTTARADLYGFADTLEAAPGRRMSRELGYGIRDTWDDLVGAIQEIAPTTLEGGELAENQTIETETVSGGTKDSERPLQDSDERASTGSRDLLRTLARPELRQRRPVAVLRLCSAENGTKRKAHKNSEVKGQSRNSRHRSPQLTHQSQTQLPTTSVTQCPLGMPRSIEGVTAVLAARATTRNGDDSHTSGTGARRNERTIRECTYQDFMKCQPLFFKGTEGVVSLTQWFERMETVFRISNCTVENQVKFATCTLMGTALTWWNSHARTVTNEVAYAMTWSDLKKKMTTKYCPRNEIKKIEAELWNLKVKGTDVVAYNQRFQELALLCDRMFPEETDKIERYVGGMPDLIYSSVVASKPKTMQEAIEMATELMDRRINTLAERQTENKRKFEDAPRNNQNQQPNKRQNTGRAYAAGNGDKKPYEGTKPRCPKCNFNHYGPCMPTCNNCKKLGHLAKDCRSRPATANNNNRNNNNNNNRNNNNPRAQGANTNAIVCFECGAPGHFRKDCPQWKNKNQGNGNGVARAYAVGVAGQNPDNNVVTGTFLLNNRCASILFDTGADRSFVSTQFSALINIAPTKFSEPSVSRRPNACRNGYL</sequence>
<feature type="compositionally biased region" description="Low complexity" evidence="2">
    <location>
        <begin position="636"/>
        <end position="647"/>
    </location>
</feature>
<dbReference type="PROSITE" id="PS50158">
    <property type="entry name" value="ZF_CCHC"/>
    <property type="match status" value="2"/>
</dbReference>
<reference evidence="4" key="2">
    <citation type="submission" date="2022-01" db="EMBL/GenBank/DDBJ databases">
        <authorList>
            <person name="Yamashiro T."/>
            <person name="Shiraishi A."/>
            <person name="Satake H."/>
            <person name="Nakayama K."/>
        </authorList>
    </citation>
    <scope>NUCLEOTIDE SEQUENCE</scope>
</reference>
<feature type="region of interest" description="Disordered" evidence="2">
    <location>
        <begin position="291"/>
        <end position="340"/>
    </location>
</feature>
<feature type="compositionally biased region" description="Pro residues" evidence="2">
    <location>
        <begin position="65"/>
        <end position="80"/>
    </location>
</feature>
<feature type="region of interest" description="Disordered" evidence="2">
    <location>
        <begin position="38"/>
        <end position="183"/>
    </location>
</feature>
<dbReference type="PANTHER" id="PTHR15503:SF42">
    <property type="entry name" value="ZINC FINGER, CCHC-TYPE, RETROTRANSPOSON GAG DOMAIN, ASPARTIC PEPTIDASE DOMAIN PROTEIN-RELATED"/>
    <property type="match status" value="1"/>
</dbReference>
<evidence type="ECO:0000313" key="4">
    <source>
        <dbReference type="EMBL" id="GJT88985.1"/>
    </source>
</evidence>
<evidence type="ECO:0000256" key="1">
    <source>
        <dbReference type="PROSITE-ProRule" id="PRU00047"/>
    </source>
</evidence>
<feature type="region of interest" description="Disordered" evidence="2">
    <location>
        <begin position="1"/>
        <end position="25"/>
    </location>
</feature>
<dbReference type="PROSITE" id="PS00141">
    <property type="entry name" value="ASP_PROTEASE"/>
    <property type="match status" value="1"/>
</dbReference>
<dbReference type="Pfam" id="PF03732">
    <property type="entry name" value="Retrotrans_gag"/>
    <property type="match status" value="1"/>
</dbReference>
<dbReference type="Pfam" id="PF00098">
    <property type="entry name" value="zf-CCHC"/>
    <property type="match status" value="2"/>
</dbReference>
<dbReference type="SMART" id="SM00343">
    <property type="entry name" value="ZnF_C2HC"/>
    <property type="match status" value="2"/>
</dbReference>
<dbReference type="InterPro" id="IPR036875">
    <property type="entry name" value="Znf_CCHC_sf"/>
</dbReference>
<dbReference type="GO" id="GO:0003964">
    <property type="term" value="F:RNA-directed DNA polymerase activity"/>
    <property type="evidence" value="ECO:0007669"/>
    <property type="project" value="UniProtKB-KW"/>
</dbReference>
<keyword evidence="4" id="KW-0808">Transferase</keyword>
<feature type="region of interest" description="Disordered" evidence="2">
    <location>
        <begin position="353"/>
        <end position="398"/>
    </location>
</feature>
<dbReference type="InterPro" id="IPR005162">
    <property type="entry name" value="Retrotrans_gag_dom"/>
</dbReference>
<feature type="compositionally biased region" description="Low complexity" evidence="2">
    <location>
        <begin position="706"/>
        <end position="722"/>
    </location>
</feature>
<evidence type="ECO:0000256" key="2">
    <source>
        <dbReference type="SAM" id="MobiDB-lite"/>
    </source>
</evidence>
<feature type="domain" description="CCHC-type" evidence="3">
    <location>
        <begin position="685"/>
        <end position="700"/>
    </location>
</feature>
<evidence type="ECO:0000313" key="5">
    <source>
        <dbReference type="Proteomes" id="UP001151760"/>
    </source>
</evidence>
<keyword evidence="1" id="KW-0863">Zinc-finger</keyword>
<keyword evidence="4" id="KW-0695">RNA-directed DNA polymerase</keyword>
<name>A0ABQ5HM71_9ASTR</name>
<feature type="compositionally biased region" description="Acidic residues" evidence="2">
    <location>
        <begin position="86"/>
        <end position="120"/>
    </location>
</feature>
<feature type="region of interest" description="Disordered" evidence="2">
    <location>
        <begin position="699"/>
        <end position="726"/>
    </location>
</feature>
<keyword evidence="1" id="KW-0479">Metal-binding</keyword>